<sequence>MVDARWHTTESLSDQARATHVMKTAILMHGVPHGPGLLGPQEADNQTFGSYISHILTDTACLFGAQARPSWLCVVGKGTAVWSAAWSVRLQHLRKCRSPVYGTPCEERREACEDWPEGAVRDAIYSWEPVSRGLAPWLTAPTSVLHPQHSPIRDAPWHAPPL</sequence>
<name>A0AAV7ULS2_PLEWA</name>
<evidence type="ECO:0000313" key="1">
    <source>
        <dbReference type="EMBL" id="KAJ1189963.1"/>
    </source>
</evidence>
<proteinExistence type="predicted"/>
<protein>
    <submittedName>
        <fullName evidence="1">Uncharacterized protein</fullName>
    </submittedName>
</protein>
<comment type="caution">
    <text evidence="1">The sequence shown here is derived from an EMBL/GenBank/DDBJ whole genome shotgun (WGS) entry which is preliminary data.</text>
</comment>
<accession>A0AAV7ULS2</accession>
<evidence type="ECO:0000313" key="2">
    <source>
        <dbReference type="Proteomes" id="UP001066276"/>
    </source>
</evidence>
<dbReference type="EMBL" id="JANPWB010000005">
    <property type="protein sequence ID" value="KAJ1189963.1"/>
    <property type="molecule type" value="Genomic_DNA"/>
</dbReference>
<keyword evidence="2" id="KW-1185">Reference proteome</keyword>
<dbReference type="Proteomes" id="UP001066276">
    <property type="component" value="Chromosome 3_1"/>
</dbReference>
<reference evidence="1" key="1">
    <citation type="journal article" date="2022" name="bioRxiv">
        <title>Sequencing and chromosome-scale assembly of the giantPleurodeles waltlgenome.</title>
        <authorList>
            <person name="Brown T."/>
            <person name="Elewa A."/>
            <person name="Iarovenko S."/>
            <person name="Subramanian E."/>
            <person name="Araus A.J."/>
            <person name="Petzold A."/>
            <person name="Susuki M."/>
            <person name="Suzuki K.-i.T."/>
            <person name="Hayashi T."/>
            <person name="Toyoda A."/>
            <person name="Oliveira C."/>
            <person name="Osipova E."/>
            <person name="Leigh N.D."/>
            <person name="Simon A."/>
            <person name="Yun M.H."/>
        </authorList>
    </citation>
    <scope>NUCLEOTIDE SEQUENCE</scope>
    <source>
        <strain evidence="1">20211129_DDA</strain>
        <tissue evidence="1">Liver</tissue>
    </source>
</reference>
<organism evidence="1 2">
    <name type="scientific">Pleurodeles waltl</name>
    <name type="common">Iberian ribbed newt</name>
    <dbReference type="NCBI Taxonomy" id="8319"/>
    <lineage>
        <taxon>Eukaryota</taxon>
        <taxon>Metazoa</taxon>
        <taxon>Chordata</taxon>
        <taxon>Craniata</taxon>
        <taxon>Vertebrata</taxon>
        <taxon>Euteleostomi</taxon>
        <taxon>Amphibia</taxon>
        <taxon>Batrachia</taxon>
        <taxon>Caudata</taxon>
        <taxon>Salamandroidea</taxon>
        <taxon>Salamandridae</taxon>
        <taxon>Pleurodelinae</taxon>
        <taxon>Pleurodeles</taxon>
    </lineage>
</organism>
<gene>
    <name evidence="1" type="ORF">NDU88_006704</name>
</gene>
<dbReference type="AlphaFoldDB" id="A0AAV7ULS2"/>